<dbReference type="InterPro" id="IPR018791">
    <property type="entry name" value="UV_resistance/autophagy_Atg14"/>
</dbReference>
<dbReference type="GO" id="GO:0032991">
    <property type="term" value="C:protein-containing complex"/>
    <property type="evidence" value="ECO:0007669"/>
    <property type="project" value="UniProtKB-ARBA"/>
</dbReference>
<dbReference type="STRING" id="559295.C5DLA9"/>
<dbReference type="RefSeq" id="XP_002554697.1">
    <property type="nucleotide sequence ID" value="XM_002554651.1"/>
</dbReference>
<dbReference type="HOGENOM" id="CLU_069448_0_0_1"/>
<feature type="coiled-coil region" evidence="11">
    <location>
        <begin position="76"/>
        <end position="110"/>
    </location>
</feature>
<dbReference type="EMBL" id="CU928170">
    <property type="protein sequence ID" value="CAR24260.1"/>
    <property type="molecule type" value="Genomic_DNA"/>
</dbReference>
<dbReference type="GeneID" id="8292910"/>
<keyword evidence="9 11" id="KW-0175">Coiled coil</keyword>
<evidence type="ECO:0000256" key="1">
    <source>
        <dbReference type="ARBA" id="ARBA00004148"/>
    </source>
</evidence>
<protein>
    <recommendedName>
        <fullName evidence="4">Autophagy-related protein 14</fullName>
    </recommendedName>
</protein>
<keyword evidence="7" id="KW-0653">Protein transport</keyword>
<proteinExistence type="inferred from homology"/>
<keyword evidence="10" id="KW-0472">Membrane</keyword>
<dbReference type="GO" id="GO:0016236">
    <property type="term" value="P:macroautophagy"/>
    <property type="evidence" value="ECO:0007669"/>
    <property type="project" value="InterPro"/>
</dbReference>
<dbReference type="OrthoDB" id="4068791at2759"/>
<evidence type="ECO:0000256" key="5">
    <source>
        <dbReference type="ARBA" id="ARBA00022448"/>
    </source>
</evidence>
<sequence>MALKCCTCHRQSKVMYCSHCINTSPRLLLRYKMELYQVTAAREELRAQVDEILRDAMNGDEQPSDVLGKHLAMLRKTHLKRRTNKIRSKLQQLQEVVQVKRERVRTLKAQMNQPNPRVAHSVETDEKIAQFRSSQQKLTMLQRVLESSKALKFQALAHLFLIRQREHPEFPFTISFQPIVNVQNLCHLPQNVVECSLRSMWDFLLLAGRVLLIELPLQKPAKDVLDSLTGIVLNLLVFLQSLELVPQKFCGDRGYLRSLLRNYDVDRLFYYMVMNRDIELLDTGELHSAVNYDVCHAELQAMFQGSSELSVLNKSIDDKWFLVG</sequence>
<dbReference type="PRINTS" id="PR02030">
    <property type="entry name" value="AUTOPHGYRP14"/>
</dbReference>
<comment type="similarity">
    <text evidence="3">Belongs to the ATG14 family.</text>
</comment>
<dbReference type="InParanoid" id="C5DLA9"/>
<evidence type="ECO:0000256" key="2">
    <source>
        <dbReference type="ARBA" id="ARBA00004623"/>
    </source>
</evidence>
<dbReference type="OMA" id="MYCSHCI"/>
<organism evidence="12 13">
    <name type="scientific">Lachancea thermotolerans (strain ATCC 56472 / CBS 6340 / NRRL Y-8284)</name>
    <name type="common">Yeast</name>
    <name type="synonym">Kluyveromyces thermotolerans</name>
    <dbReference type="NCBI Taxonomy" id="559295"/>
    <lineage>
        <taxon>Eukaryota</taxon>
        <taxon>Fungi</taxon>
        <taxon>Dikarya</taxon>
        <taxon>Ascomycota</taxon>
        <taxon>Saccharomycotina</taxon>
        <taxon>Saccharomycetes</taxon>
        <taxon>Saccharomycetales</taxon>
        <taxon>Saccharomycetaceae</taxon>
        <taxon>Lachancea</taxon>
    </lineage>
</organism>
<keyword evidence="8" id="KW-0072">Autophagy</keyword>
<evidence type="ECO:0000256" key="10">
    <source>
        <dbReference type="ARBA" id="ARBA00023136"/>
    </source>
</evidence>
<name>C5DLA9_LACTC</name>
<evidence type="ECO:0000256" key="9">
    <source>
        <dbReference type="ARBA" id="ARBA00023054"/>
    </source>
</evidence>
<dbReference type="Proteomes" id="UP000002036">
    <property type="component" value="Chromosome F"/>
</dbReference>
<dbReference type="GO" id="GO:0015031">
    <property type="term" value="P:protein transport"/>
    <property type="evidence" value="ECO:0007669"/>
    <property type="project" value="UniProtKB-KW"/>
</dbReference>
<evidence type="ECO:0000313" key="12">
    <source>
        <dbReference type="EMBL" id="CAR24260.1"/>
    </source>
</evidence>
<evidence type="ECO:0000313" key="13">
    <source>
        <dbReference type="Proteomes" id="UP000002036"/>
    </source>
</evidence>
<comment type="subcellular location">
    <subcellularLocation>
        <location evidence="2">Preautophagosomal structure membrane</location>
        <topology evidence="2">Peripheral membrane protein</topology>
    </subcellularLocation>
    <subcellularLocation>
        <location evidence="1">Vacuole membrane</location>
        <topology evidence="1">Peripheral membrane protein</topology>
    </subcellularLocation>
</comment>
<dbReference type="eggNOG" id="ENOG502RY86">
    <property type="taxonomic scope" value="Eukaryota"/>
</dbReference>
<keyword evidence="6" id="KW-0926">Vacuole</keyword>
<accession>C5DLA9</accession>
<evidence type="ECO:0000256" key="8">
    <source>
        <dbReference type="ARBA" id="ARBA00023006"/>
    </source>
</evidence>
<dbReference type="GO" id="GO:0034045">
    <property type="term" value="C:phagophore assembly site membrane"/>
    <property type="evidence" value="ECO:0007669"/>
    <property type="project" value="UniProtKB-SubCell"/>
</dbReference>
<reference evidence="12 13" key="1">
    <citation type="journal article" date="2009" name="Genome Res.">
        <title>Comparative genomics of protoploid Saccharomycetaceae.</title>
        <authorList>
            <consortium name="The Genolevures Consortium"/>
            <person name="Souciet J.-L."/>
            <person name="Dujon B."/>
            <person name="Gaillardin C."/>
            <person name="Johnston M."/>
            <person name="Baret P.V."/>
            <person name="Cliften P."/>
            <person name="Sherman D.J."/>
            <person name="Weissenbach J."/>
            <person name="Westhof E."/>
            <person name="Wincker P."/>
            <person name="Jubin C."/>
            <person name="Poulain J."/>
            <person name="Barbe V."/>
            <person name="Segurens B."/>
            <person name="Artiguenave F."/>
            <person name="Anthouard V."/>
            <person name="Vacherie B."/>
            <person name="Val M.-E."/>
            <person name="Fulton R.S."/>
            <person name="Minx P."/>
            <person name="Wilson R."/>
            <person name="Durrens P."/>
            <person name="Jean G."/>
            <person name="Marck C."/>
            <person name="Martin T."/>
            <person name="Nikolski M."/>
            <person name="Rolland T."/>
            <person name="Seret M.-L."/>
            <person name="Casaregola S."/>
            <person name="Despons L."/>
            <person name="Fairhead C."/>
            <person name="Fischer G."/>
            <person name="Lafontaine I."/>
            <person name="Leh V."/>
            <person name="Lemaire M."/>
            <person name="de Montigny J."/>
            <person name="Neuveglise C."/>
            <person name="Thierry A."/>
            <person name="Blanc-Lenfle I."/>
            <person name="Bleykasten C."/>
            <person name="Diffels J."/>
            <person name="Fritsch E."/>
            <person name="Frangeul L."/>
            <person name="Goeffon A."/>
            <person name="Jauniaux N."/>
            <person name="Kachouri-Lafond R."/>
            <person name="Payen C."/>
            <person name="Potier S."/>
            <person name="Pribylova L."/>
            <person name="Ozanne C."/>
            <person name="Richard G.-F."/>
            <person name="Sacerdot C."/>
            <person name="Straub M.-L."/>
            <person name="Talla E."/>
        </authorList>
    </citation>
    <scope>NUCLEOTIDE SEQUENCE [LARGE SCALE GENOMIC DNA]</scope>
    <source>
        <strain evidence="13">ATCC 56472 / CBS 6340 / NRRL Y-8284</strain>
    </source>
</reference>
<dbReference type="FunCoup" id="C5DLA9">
    <property type="interactions" value="73"/>
</dbReference>
<dbReference type="KEGG" id="lth:KLTH0F11484g"/>
<dbReference type="GO" id="GO:0005774">
    <property type="term" value="C:vacuolar membrane"/>
    <property type="evidence" value="ECO:0007669"/>
    <property type="project" value="UniProtKB-SubCell"/>
</dbReference>
<evidence type="ECO:0000256" key="11">
    <source>
        <dbReference type="SAM" id="Coils"/>
    </source>
</evidence>
<evidence type="ECO:0000256" key="7">
    <source>
        <dbReference type="ARBA" id="ARBA00022927"/>
    </source>
</evidence>
<dbReference type="AlphaFoldDB" id="C5DLA9"/>
<evidence type="ECO:0000256" key="6">
    <source>
        <dbReference type="ARBA" id="ARBA00022554"/>
    </source>
</evidence>
<evidence type="ECO:0000256" key="3">
    <source>
        <dbReference type="ARBA" id="ARBA00009574"/>
    </source>
</evidence>
<dbReference type="InterPro" id="IPR023261">
    <property type="entry name" value="Autophagy-related_protein_14"/>
</dbReference>
<keyword evidence="5" id="KW-0813">Transport</keyword>
<dbReference type="Pfam" id="PF10186">
    <property type="entry name" value="ATG14"/>
    <property type="match status" value="1"/>
</dbReference>
<evidence type="ECO:0000256" key="4">
    <source>
        <dbReference type="ARBA" id="ARBA00013807"/>
    </source>
</evidence>
<keyword evidence="13" id="KW-1185">Reference proteome</keyword>
<gene>
    <name evidence="12" type="ordered locus">KLTH0F11484g</name>
</gene>